<evidence type="ECO:0000259" key="1">
    <source>
        <dbReference type="Pfam" id="PF09345"/>
    </source>
</evidence>
<dbReference type="InterPro" id="IPR018530">
    <property type="entry name" value="SiaC"/>
</dbReference>
<protein>
    <recommendedName>
        <fullName evidence="1">SiaC family regulatory phosphoprotein domain-containing protein</fullName>
    </recommendedName>
</protein>
<dbReference type="OrthoDB" id="5297629at2"/>
<proteinExistence type="predicted"/>
<sequence length="127" mass="14508">MASANDLVIKETSKTPGINFSRGLLKMSGRSIPEDGIVFYQPVMMWIEEYIKSPEPLTRLDFRLEYINSGSNRFVFNILKSFEECHKSGGSVIVNWYYEEDDDTIKNLGKDFASLLEIPFKLVETVG</sequence>
<dbReference type="RefSeq" id="WP_092434420.1">
    <property type="nucleotide sequence ID" value="NZ_FMYP01000002.1"/>
</dbReference>
<evidence type="ECO:0000313" key="2">
    <source>
        <dbReference type="EMBL" id="SDB83208.1"/>
    </source>
</evidence>
<dbReference type="EMBL" id="FMYP01000002">
    <property type="protein sequence ID" value="SDB83208.1"/>
    <property type="molecule type" value="Genomic_DNA"/>
</dbReference>
<organism evidence="2 3">
    <name type="scientific">Williamwhitmania taraxaci</name>
    <dbReference type="NCBI Taxonomy" id="1640674"/>
    <lineage>
        <taxon>Bacteria</taxon>
        <taxon>Pseudomonadati</taxon>
        <taxon>Bacteroidota</taxon>
        <taxon>Bacteroidia</taxon>
        <taxon>Bacteroidales</taxon>
        <taxon>Williamwhitmaniaceae</taxon>
        <taxon>Williamwhitmania</taxon>
    </lineage>
</organism>
<dbReference type="STRING" id="1640674.SAMN05216323_100266"/>
<keyword evidence="3" id="KW-1185">Reference proteome</keyword>
<dbReference type="AlphaFoldDB" id="A0A1G6GMM3"/>
<gene>
    <name evidence="2" type="ORF">SAMN05216323_100266</name>
</gene>
<feature type="domain" description="SiaC family regulatory phosphoprotein" evidence="1">
    <location>
        <begin position="9"/>
        <end position="124"/>
    </location>
</feature>
<dbReference type="Pfam" id="PF09345">
    <property type="entry name" value="SiaC"/>
    <property type="match status" value="1"/>
</dbReference>
<reference evidence="2 3" key="1">
    <citation type="submission" date="2016-09" db="EMBL/GenBank/DDBJ databases">
        <authorList>
            <person name="Capua I."/>
            <person name="De Benedictis P."/>
            <person name="Joannis T."/>
            <person name="Lombin L.H."/>
            <person name="Cattoli G."/>
        </authorList>
    </citation>
    <scope>NUCLEOTIDE SEQUENCE [LARGE SCALE GENOMIC DNA]</scope>
    <source>
        <strain evidence="2 3">A7P-90m</strain>
    </source>
</reference>
<name>A0A1G6GMM3_9BACT</name>
<dbReference type="Proteomes" id="UP000199452">
    <property type="component" value="Unassembled WGS sequence"/>
</dbReference>
<accession>A0A1G6GMM3</accession>
<evidence type="ECO:0000313" key="3">
    <source>
        <dbReference type="Proteomes" id="UP000199452"/>
    </source>
</evidence>